<protein>
    <submittedName>
        <fullName evidence="1">Uncharacterized protein</fullName>
    </submittedName>
</protein>
<proteinExistence type="predicted"/>
<dbReference type="EMBL" id="MK072445">
    <property type="protein sequence ID" value="AYV85283.1"/>
    <property type="molecule type" value="Genomic_DNA"/>
</dbReference>
<evidence type="ECO:0000313" key="1">
    <source>
        <dbReference type="EMBL" id="AYV85283.1"/>
    </source>
</evidence>
<gene>
    <name evidence="1" type="ORF">Satyrvirus9_9</name>
</gene>
<name>A0A3G5AHD1_9VIRU</name>
<organism evidence="1">
    <name type="scientific">Satyrvirus sp</name>
    <dbReference type="NCBI Taxonomy" id="2487771"/>
    <lineage>
        <taxon>Viruses</taxon>
        <taxon>Varidnaviria</taxon>
        <taxon>Bamfordvirae</taxon>
        <taxon>Nucleocytoviricota</taxon>
        <taxon>Megaviricetes</taxon>
        <taxon>Imitervirales</taxon>
        <taxon>Mimiviridae</taxon>
        <taxon>Megamimivirinae</taxon>
    </lineage>
</organism>
<accession>A0A3G5AHD1</accession>
<reference evidence="1" key="1">
    <citation type="submission" date="2018-10" db="EMBL/GenBank/DDBJ databases">
        <title>Hidden diversity of soil giant viruses.</title>
        <authorList>
            <person name="Schulz F."/>
            <person name="Alteio L."/>
            <person name="Goudeau D."/>
            <person name="Ryan E.M."/>
            <person name="Malmstrom R.R."/>
            <person name="Blanchard J."/>
            <person name="Woyke T."/>
        </authorList>
    </citation>
    <scope>NUCLEOTIDE SEQUENCE</scope>
    <source>
        <strain evidence="1">SAV1</strain>
    </source>
</reference>
<sequence length="183" mass="21324">MIAENKMKNTDISINQTLYNVIKSLDKIDLKVKQMIFDMSHGMTEMEIIKSFNEQASYLFNLISTMTKRMGNEDEYKVSGYKTLFDNATKINAKLPVDKFTLVILEYAAEIYAEDENCFLNMTIPDKKCKVGNEFDLIRSENFKKLWKILGKDDKRMITDNVILLTTYAHAYLYKTILKNKLP</sequence>